<dbReference type="InterPro" id="IPR036787">
    <property type="entry name" value="T_IF-3_N_sf"/>
</dbReference>
<dbReference type="AlphaFoldDB" id="E6U7W2"/>
<name>E6U7W2_ETHHY</name>
<comment type="function">
    <text evidence="4 6">IF-3 binds to the 30S ribosomal subunit and shifts the equilibrium between 70S ribosomes and their 50S and 30S subunits in favor of the free subunits, thus enhancing the availability of 30S subunits on which protein synthesis initiation begins.</text>
</comment>
<dbReference type="GO" id="GO:0005829">
    <property type="term" value="C:cytosol"/>
    <property type="evidence" value="ECO:0007669"/>
    <property type="project" value="TreeGrafter"/>
</dbReference>
<dbReference type="GO" id="GO:0003743">
    <property type="term" value="F:translation initiation factor activity"/>
    <property type="evidence" value="ECO:0007669"/>
    <property type="project" value="UniProtKB-UniRule"/>
</dbReference>
<dbReference type="eggNOG" id="COG0290">
    <property type="taxonomic scope" value="Bacteria"/>
</dbReference>
<dbReference type="Gene3D" id="3.30.110.10">
    <property type="entry name" value="Translation initiation factor 3 (IF-3), C-terminal domain"/>
    <property type="match status" value="1"/>
</dbReference>
<dbReference type="NCBIfam" id="TIGR00168">
    <property type="entry name" value="infC"/>
    <property type="match status" value="1"/>
</dbReference>
<keyword evidence="10" id="KW-1185">Reference proteome</keyword>
<organism evidence="9 10">
    <name type="scientific">Ethanoligenens harbinense (strain DSM 18485 / JCM 12961 / CGMCC 1.5033 / YUAN-3)</name>
    <dbReference type="NCBI Taxonomy" id="663278"/>
    <lineage>
        <taxon>Bacteria</taxon>
        <taxon>Bacillati</taxon>
        <taxon>Bacillota</taxon>
        <taxon>Clostridia</taxon>
        <taxon>Eubacteriales</taxon>
        <taxon>Oscillospiraceae</taxon>
        <taxon>Ethanoligenens</taxon>
    </lineage>
</organism>
<dbReference type="PANTHER" id="PTHR10938:SF0">
    <property type="entry name" value="TRANSLATION INITIATION FACTOR IF-3, MITOCHONDRIAL"/>
    <property type="match status" value="1"/>
</dbReference>
<evidence type="ECO:0000256" key="6">
    <source>
        <dbReference type="RuleBase" id="RU000646"/>
    </source>
</evidence>
<proteinExistence type="inferred from homology"/>
<dbReference type="InterPro" id="IPR001288">
    <property type="entry name" value="Translation_initiation_fac_3"/>
</dbReference>
<dbReference type="PROSITE" id="PS00938">
    <property type="entry name" value="IF3"/>
    <property type="match status" value="1"/>
</dbReference>
<evidence type="ECO:0000256" key="1">
    <source>
        <dbReference type="ARBA" id="ARBA00005439"/>
    </source>
</evidence>
<feature type="domain" description="Translation initiation factor 3 N-terminal" evidence="8">
    <location>
        <begin position="12"/>
        <end position="81"/>
    </location>
</feature>
<feature type="domain" description="Translation initiation factor 3 C-terminal" evidence="7">
    <location>
        <begin position="88"/>
        <end position="172"/>
    </location>
</feature>
<dbReference type="GO" id="GO:0043022">
    <property type="term" value="F:ribosome binding"/>
    <property type="evidence" value="ECO:0007669"/>
    <property type="project" value="UniProtKB-ARBA"/>
</dbReference>
<keyword evidence="3 4" id="KW-0648">Protein biosynthesis</keyword>
<dbReference type="Pfam" id="PF05198">
    <property type="entry name" value="IF3_N"/>
    <property type="match status" value="1"/>
</dbReference>
<keyword evidence="4" id="KW-0963">Cytoplasm</keyword>
<evidence type="ECO:0000256" key="4">
    <source>
        <dbReference type="HAMAP-Rule" id="MF_00080"/>
    </source>
</evidence>
<dbReference type="Proteomes" id="UP000001551">
    <property type="component" value="Chromosome"/>
</dbReference>
<reference evidence="9 10" key="1">
    <citation type="submission" date="2010-12" db="EMBL/GenBank/DDBJ databases">
        <title>Complete sequence of Ethanoligenens harbinense YUAN-3.</title>
        <authorList>
            <person name="Lucas S."/>
            <person name="Copeland A."/>
            <person name="Lapidus A."/>
            <person name="Cheng J.-F."/>
            <person name="Bruce D."/>
            <person name="Goodwin L."/>
            <person name="Pitluck S."/>
            <person name="Chertkov O."/>
            <person name="Misra M."/>
            <person name="Detter J.C."/>
            <person name="Han C."/>
            <person name="Tapia R."/>
            <person name="Land M."/>
            <person name="Hauser L."/>
            <person name="Jeffries C."/>
            <person name="Kyrpides N."/>
            <person name="Ivanova N."/>
            <person name="Mikhailova N."/>
            <person name="Wang A."/>
            <person name="Mouttaki H."/>
            <person name="He Z."/>
            <person name="Zhou J."/>
            <person name="Hemme C.L."/>
            <person name="Woyke T."/>
        </authorList>
    </citation>
    <scope>NUCLEOTIDE SEQUENCE [LARGE SCALE GENOMIC DNA]</scope>
    <source>
        <strain evidence="10">DSM 18485 / JCM 12961 / CGMCC 1.5033 / YUAN-3</strain>
    </source>
</reference>
<evidence type="ECO:0000256" key="3">
    <source>
        <dbReference type="ARBA" id="ARBA00022917"/>
    </source>
</evidence>
<protein>
    <recommendedName>
        <fullName evidence="4 5">Translation initiation factor IF-3</fullName>
    </recommendedName>
</protein>
<dbReference type="InterPro" id="IPR036788">
    <property type="entry name" value="T_IF-3_C_sf"/>
</dbReference>
<dbReference type="InterPro" id="IPR019813">
    <property type="entry name" value="Translation_initiation_fac3_CS"/>
</dbReference>
<comment type="subcellular location">
    <subcellularLocation>
        <location evidence="4 6">Cytoplasm</location>
    </subcellularLocation>
</comment>
<comment type="subunit">
    <text evidence="4 6">Monomer.</text>
</comment>
<dbReference type="PANTHER" id="PTHR10938">
    <property type="entry name" value="TRANSLATION INITIATION FACTOR IF-3"/>
    <property type="match status" value="1"/>
</dbReference>
<comment type="similarity">
    <text evidence="1 4 6">Belongs to the IF-3 family.</text>
</comment>
<evidence type="ECO:0000256" key="5">
    <source>
        <dbReference type="NCBIfam" id="TIGR00168"/>
    </source>
</evidence>
<dbReference type="SUPFAM" id="SSF54364">
    <property type="entry name" value="Translation initiation factor IF3, N-terminal domain"/>
    <property type="match status" value="1"/>
</dbReference>
<dbReference type="STRING" id="663278.Ethha_0308"/>
<dbReference type="FunFam" id="3.10.20.80:FF:000001">
    <property type="entry name" value="Translation initiation factor IF-3"/>
    <property type="match status" value="1"/>
</dbReference>
<dbReference type="EMBL" id="CP002400">
    <property type="protein sequence ID" value="ADU25894.1"/>
    <property type="molecule type" value="Genomic_DNA"/>
</dbReference>
<evidence type="ECO:0000259" key="7">
    <source>
        <dbReference type="Pfam" id="PF00707"/>
    </source>
</evidence>
<dbReference type="FunFam" id="3.30.110.10:FF:000001">
    <property type="entry name" value="Translation initiation factor IF-3"/>
    <property type="match status" value="1"/>
</dbReference>
<dbReference type="SUPFAM" id="SSF55200">
    <property type="entry name" value="Translation initiation factor IF3, C-terminal domain"/>
    <property type="match status" value="1"/>
</dbReference>
<gene>
    <name evidence="4" type="primary">infC</name>
    <name evidence="9" type="ordered locus">Ethha_0308</name>
</gene>
<sequence length="190" mass="21298">MEVLAISKEMLLNEEIRDREVRVIDADGAQLGILSSREALRLAEEKNLDLVKIAPQAKPPVCRIMDYGKFRFEQAKKEKEAKKNQRVVEIKEIRMSLNIDTHDLETKAGHALQFLRSGDRVKVTVRFRGREMAHTELGKTLLGRFAALCEGVSSVEKQPKLEGRSMSLFLVAKPAPKESTSKGGNQNAKA</sequence>
<dbReference type="InterPro" id="IPR019815">
    <property type="entry name" value="Translation_initiation_fac_3_C"/>
</dbReference>
<dbReference type="Pfam" id="PF00707">
    <property type="entry name" value="IF3_C"/>
    <property type="match status" value="1"/>
</dbReference>
<accession>E6U7W2</accession>
<dbReference type="GO" id="GO:0032790">
    <property type="term" value="P:ribosome disassembly"/>
    <property type="evidence" value="ECO:0007669"/>
    <property type="project" value="TreeGrafter"/>
</dbReference>
<dbReference type="HAMAP" id="MF_00080">
    <property type="entry name" value="IF_3"/>
    <property type="match status" value="1"/>
</dbReference>
<dbReference type="GO" id="GO:0016020">
    <property type="term" value="C:membrane"/>
    <property type="evidence" value="ECO:0007669"/>
    <property type="project" value="TreeGrafter"/>
</dbReference>
<evidence type="ECO:0000256" key="2">
    <source>
        <dbReference type="ARBA" id="ARBA00022540"/>
    </source>
</evidence>
<dbReference type="HOGENOM" id="CLU_054919_3_2_9"/>
<dbReference type="KEGG" id="eha:Ethha_0308"/>
<keyword evidence="2 4" id="KW-0396">Initiation factor</keyword>
<dbReference type="InterPro" id="IPR019814">
    <property type="entry name" value="Translation_initiation_fac_3_N"/>
</dbReference>
<dbReference type="Gene3D" id="3.10.20.80">
    <property type="entry name" value="Translation initiation factor 3 (IF-3), N-terminal domain"/>
    <property type="match status" value="1"/>
</dbReference>
<evidence type="ECO:0000259" key="8">
    <source>
        <dbReference type="Pfam" id="PF05198"/>
    </source>
</evidence>
<evidence type="ECO:0000313" key="9">
    <source>
        <dbReference type="EMBL" id="ADU25894.1"/>
    </source>
</evidence>
<evidence type="ECO:0000313" key="10">
    <source>
        <dbReference type="Proteomes" id="UP000001551"/>
    </source>
</evidence>